<dbReference type="STRING" id="1797542.A3J59_02150"/>
<dbReference type="Pfam" id="PF00011">
    <property type="entry name" value="HSP20"/>
    <property type="match status" value="1"/>
</dbReference>
<evidence type="ECO:0000313" key="6">
    <source>
        <dbReference type="Proteomes" id="UP000177310"/>
    </source>
</evidence>
<protein>
    <submittedName>
        <fullName evidence="5">Uncharacterized protein</fullName>
    </submittedName>
</protein>
<dbReference type="InterPro" id="IPR002068">
    <property type="entry name" value="A-crystallin/Hsp20_dom"/>
</dbReference>
<dbReference type="Gene3D" id="2.60.40.790">
    <property type="match status" value="1"/>
</dbReference>
<comment type="caution">
    <text evidence="5">The sequence shown here is derived from an EMBL/GenBank/DDBJ whole genome shotgun (WGS) entry which is preliminary data.</text>
</comment>
<feature type="domain" description="CS" evidence="4">
    <location>
        <begin position="30"/>
        <end position="136"/>
    </location>
</feature>
<dbReference type="SUPFAM" id="SSF49764">
    <property type="entry name" value="HSP20-like chaperones"/>
    <property type="match status" value="1"/>
</dbReference>
<proteinExistence type="inferred from homology"/>
<dbReference type="PROSITE" id="PS51203">
    <property type="entry name" value="CS"/>
    <property type="match status" value="1"/>
</dbReference>
<dbReference type="PANTHER" id="PTHR11527">
    <property type="entry name" value="HEAT-SHOCK PROTEIN 20 FAMILY MEMBER"/>
    <property type="match status" value="1"/>
</dbReference>
<sequence length="144" mass="16021">MKLVRWTPFFEPFEEMERAMEEWQKTSSQGFVPAVDVYETKTHVVVTSPLAGVDPKDVDVLIENDVLTIRGEARRESEVDEKSYYRKEVHSGSFFRSVALPAHVVADAAKAESHEGMLTITIPKAPESKAKSVKVTVSPGKSKG</sequence>
<name>A0A1G1YJ34_9BACT</name>
<evidence type="ECO:0000256" key="1">
    <source>
        <dbReference type="PROSITE-ProRule" id="PRU00285"/>
    </source>
</evidence>
<dbReference type="InterPro" id="IPR007052">
    <property type="entry name" value="CS_dom"/>
</dbReference>
<dbReference type="CDD" id="cd06464">
    <property type="entry name" value="ACD_sHsps-like"/>
    <property type="match status" value="1"/>
</dbReference>
<evidence type="ECO:0000259" key="3">
    <source>
        <dbReference type="PROSITE" id="PS01031"/>
    </source>
</evidence>
<comment type="similarity">
    <text evidence="1 2">Belongs to the small heat shock protein (HSP20) family.</text>
</comment>
<dbReference type="AlphaFoldDB" id="A0A1G1YJ34"/>
<reference evidence="5 6" key="1">
    <citation type="journal article" date="2016" name="Nat. Commun.">
        <title>Thousands of microbial genomes shed light on interconnected biogeochemical processes in an aquifer system.</title>
        <authorList>
            <person name="Anantharaman K."/>
            <person name="Brown C.T."/>
            <person name="Hug L.A."/>
            <person name="Sharon I."/>
            <person name="Castelle C.J."/>
            <person name="Probst A.J."/>
            <person name="Thomas B.C."/>
            <person name="Singh A."/>
            <person name="Wilkins M.J."/>
            <person name="Karaoz U."/>
            <person name="Brodie E.L."/>
            <person name="Williams K.H."/>
            <person name="Hubbard S.S."/>
            <person name="Banfield J.F."/>
        </authorList>
    </citation>
    <scope>NUCLEOTIDE SEQUENCE [LARGE SCALE GENOMIC DNA]</scope>
</reference>
<evidence type="ECO:0000256" key="2">
    <source>
        <dbReference type="RuleBase" id="RU003616"/>
    </source>
</evidence>
<dbReference type="InterPro" id="IPR008978">
    <property type="entry name" value="HSP20-like_chaperone"/>
</dbReference>
<dbReference type="EMBL" id="MHIL01000006">
    <property type="protein sequence ID" value="OGY52284.1"/>
    <property type="molecule type" value="Genomic_DNA"/>
</dbReference>
<dbReference type="InterPro" id="IPR031107">
    <property type="entry name" value="Small_HSP"/>
</dbReference>
<gene>
    <name evidence="5" type="ORF">A3J59_02150</name>
</gene>
<accession>A0A1G1YJ34</accession>
<dbReference type="PROSITE" id="PS01031">
    <property type="entry name" value="SHSP"/>
    <property type="match status" value="1"/>
</dbReference>
<evidence type="ECO:0000259" key="4">
    <source>
        <dbReference type="PROSITE" id="PS51203"/>
    </source>
</evidence>
<organism evidence="5 6">
    <name type="scientific">Candidatus Buchananbacteria bacterium RIFCSPHIGHO2_02_FULL_56_16</name>
    <dbReference type="NCBI Taxonomy" id="1797542"/>
    <lineage>
        <taxon>Bacteria</taxon>
        <taxon>Candidatus Buchananiibacteriota</taxon>
    </lineage>
</organism>
<feature type="domain" description="SHSP" evidence="3">
    <location>
        <begin position="26"/>
        <end position="138"/>
    </location>
</feature>
<dbReference type="Proteomes" id="UP000177310">
    <property type="component" value="Unassembled WGS sequence"/>
</dbReference>
<evidence type="ECO:0000313" key="5">
    <source>
        <dbReference type="EMBL" id="OGY52284.1"/>
    </source>
</evidence>